<dbReference type="eggNOG" id="KOG1302">
    <property type="taxonomic scope" value="Eukaryota"/>
</dbReference>
<dbReference type="InterPro" id="IPR001619">
    <property type="entry name" value="Sec1-like"/>
</dbReference>
<dbReference type="InParanoid" id="A7RWL2"/>
<dbReference type="InterPro" id="IPR043154">
    <property type="entry name" value="Sec-1-like_dom1"/>
</dbReference>
<reference evidence="2 3" key="1">
    <citation type="journal article" date="2007" name="Science">
        <title>Sea anemone genome reveals ancestral eumetazoan gene repertoire and genomic organization.</title>
        <authorList>
            <person name="Putnam N.H."/>
            <person name="Srivastava M."/>
            <person name="Hellsten U."/>
            <person name="Dirks B."/>
            <person name="Chapman J."/>
            <person name="Salamov A."/>
            <person name="Terry A."/>
            <person name="Shapiro H."/>
            <person name="Lindquist E."/>
            <person name="Kapitonov V.V."/>
            <person name="Jurka J."/>
            <person name="Genikhovich G."/>
            <person name="Grigoriev I.V."/>
            <person name="Lucas S.M."/>
            <person name="Steele R.E."/>
            <person name="Finnerty J.R."/>
            <person name="Technau U."/>
            <person name="Martindale M.Q."/>
            <person name="Rokhsar D.S."/>
        </authorList>
    </citation>
    <scope>NUCLEOTIDE SEQUENCE [LARGE SCALE GENOMIC DNA]</scope>
    <source>
        <strain evidence="3">CH2 X CH6</strain>
    </source>
</reference>
<dbReference type="Pfam" id="PF00995">
    <property type="entry name" value="Sec1"/>
    <property type="match status" value="1"/>
</dbReference>
<dbReference type="GO" id="GO:0006886">
    <property type="term" value="P:intracellular protein transport"/>
    <property type="evidence" value="ECO:0000318"/>
    <property type="project" value="GO_Central"/>
</dbReference>
<dbReference type="EMBL" id="DS469547">
    <property type="protein sequence ID" value="EDO44186.1"/>
    <property type="molecule type" value="Genomic_DNA"/>
</dbReference>
<evidence type="ECO:0008006" key="4">
    <source>
        <dbReference type="Google" id="ProtNLM"/>
    </source>
</evidence>
<sequence length="589" mass="67010">MAVPLLGSHLSNGRINVGLLRECSRRELLQCLDKHPGSKALVWDEKLTGPFGLVAEYPLLREHEVDVMFSLKPGQLPPNQVVNVIFITRPILSLMDIIADNILNLTNSTTTLFLLIFARLKFCENFLSTFLSESLNIKKIIGDDSLYQGLYRLEKSSENAKKRISYLMENFLIFVCVQSLQRVLDMMMRKKREMADSESQLPPQIDTVLLLDRNVDLLTPLFTQLTYEGLIDELFGIHNTTAKFPHERFLQPDDKGVNPQPSGPQTDKKVVLNSADELFSDIRDLNFSAVGVHLSRKAKQISAAFEEHKSAKTVGEMKQYVQRLPYMQKAKASLAMHMTIAELIKEETDKEDFRESIRIEQEFAQGLDTEKINSYIEKYIALKKPLTKVLRLICIQCQTNNGFKPKMLEYYIREIVHTYGFEQVSKTLTPLETVGLLRPQGARTYTAMRKSIKLFVEDVKEQNPDDIAFVYSGYAPLSVRLAQFLSRPQGWRGLEEVLRLLPGPTIEERQPLPPGLQKRYTGDSPPKVTLVYFIGGCTYAEVAALRFLSQQDNSPTDFVIATTKMITGSTWLNSLVEDPLPKETQKIHI</sequence>
<protein>
    <recommendedName>
        <fullName evidence="4">Vacuolar protein sorting-associated protein 33A</fullName>
    </recommendedName>
</protein>
<evidence type="ECO:0000313" key="2">
    <source>
        <dbReference type="EMBL" id="EDO44186.1"/>
    </source>
</evidence>
<evidence type="ECO:0000313" key="3">
    <source>
        <dbReference type="Proteomes" id="UP000001593"/>
    </source>
</evidence>
<dbReference type="PANTHER" id="PTHR11679">
    <property type="entry name" value="VESICLE PROTEIN SORTING-ASSOCIATED"/>
    <property type="match status" value="1"/>
</dbReference>
<evidence type="ECO:0000256" key="1">
    <source>
        <dbReference type="ARBA" id="ARBA00009884"/>
    </source>
</evidence>
<dbReference type="InterPro" id="IPR027482">
    <property type="entry name" value="Sec1-like_dom2"/>
</dbReference>
<dbReference type="Gene3D" id="3.40.50.2060">
    <property type="match status" value="1"/>
</dbReference>
<dbReference type="InterPro" id="IPR036045">
    <property type="entry name" value="Sec1-like_sf"/>
</dbReference>
<dbReference type="AlphaFoldDB" id="A7RWL2"/>
<dbReference type="GO" id="GO:0005764">
    <property type="term" value="C:lysosome"/>
    <property type="evidence" value="ECO:0000318"/>
    <property type="project" value="GO_Central"/>
</dbReference>
<organism evidence="2 3">
    <name type="scientific">Nematostella vectensis</name>
    <name type="common">Starlet sea anemone</name>
    <dbReference type="NCBI Taxonomy" id="45351"/>
    <lineage>
        <taxon>Eukaryota</taxon>
        <taxon>Metazoa</taxon>
        <taxon>Cnidaria</taxon>
        <taxon>Anthozoa</taxon>
        <taxon>Hexacorallia</taxon>
        <taxon>Actiniaria</taxon>
        <taxon>Edwardsiidae</taxon>
        <taxon>Nematostella</taxon>
    </lineage>
</organism>
<dbReference type="Gene3D" id="3.40.50.1910">
    <property type="match status" value="1"/>
</dbReference>
<dbReference type="Proteomes" id="UP000001593">
    <property type="component" value="Unassembled WGS sequence"/>
</dbReference>
<gene>
    <name evidence="2" type="ORF">NEMVEDRAFT_v1g95934</name>
</gene>
<keyword evidence="3" id="KW-1185">Reference proteome</keyword>
<dbReference type="HOGENOM" id="CLU_016678_3_0_1"/>
<dbReference type="PhylomeDB" id="A7RWL2"/>
<dbReference type="OMA" id="WYDEDEH"/>
<dbReference type="Gene3D" id="3.90.830.10">
    <property type="entry name" value="Syntaxin Binding Protein 1, Chain A, domain 2"/>
    <property type="match status" value="1"/>
</dbReference>
<dbReference type="STRING" id="45351.A7RWL2"/>
<dbReference type="InterPro" id="IPR043127">
    <property type="entry name" value="Sec-1-like_dom3a"/>
</dbReference>
<proteinExistence type="inferred from homology"/>
<comment type="similarity">
    <text evidence="1">Belongs to the STXBP/unc-18/SEC1 family.</text>
</comment>
<dbReference type="GO" id="GO:0016192">
    <property type="term" value="P:vesicle-mediated transport"/>
    <property type="evidence" value="ECO:0000318"/>
    <property type="project" value="GO_Central"/>
</dbReference>
<dbReference type="GO" id="GO:0033263">
    <property type="term" value="C:CORVET complex"/>
    <property type="evidence" value="ECO:0000318"/>
    <property type="project" value="GO_Central"/>
</dbReference>
<dbReference type="FunFam" id="3.40.50.1910:FF:000005">
    <property type="entry name" value="vacuolar protein sorting-associated protein 33A isoform X1"/>
    <property type="match status" value="1"/>
</dbReference>
<dbReference type="SUPFAM" id="SSF56815">
    <property type="entry name" value="Sec1/munc18-like (SM) proteins"/>
    <property type="match status" value="1"/>
</dbReference>
<accession>A7RWL2</accession>
<name>A7RWL2_NEMVE</name>